<dbReference type="RefSeq" id="WP_358356213.1">
    <property type="nucleotide sequence ID" value="NZ_JBEZFP010000055.1"/>
</dbReference>
<organism evidence="1 2">
    <name type="scientific">Streptodolium elevatio</name>
    <dbReference type="NCBI Taxonomy" id="3157996"/>
    <lineage>
        <taxon>Bacteria</taxon>
        <taxon>Bacillati</taxon>
        <taxon>Actinomycetota</taxon>
        <taxon>Actinomycetes</taxon>
        <taxon>Kitasatosporales</taxon>
        <taxon>Streptomycetaceae</taxon>
        <taxon>Streptodolium</taxon>
    </lineage>
</organism>
<proteinExistence type="predicted"/>
<keyword evidence="2" id="KW-1185">Reference proteome</keyword>
<accession>A0ABV3DJT4</accession>
<protein>
    <recommendedName>
        <fullName evidence="3">Zinc ribbon domain-containing protein</fullName>
    </recommendedName>
</protein>
<dbReference type="EMBL" id="JBEZFP010000055">
    <property type="protein sequence ID" value="MEU8136013.1"/>
    <property type="molecule type" value="Genomic_DNA"/>
</dbReference>
<evidence type="ECO:0008006" key="3">
    <source>
        <dbReference type="Google" id="ProtNLM"/>
    </source>
</evidence>
<evidence type="ECO:0000313" key="1">
    <source>
        <dbReference type="EMBL" id="MEU8136013.1"/>
    </source>
</evidence>
<evidence type="ECO:0000313" key="2">
    <source>
        <dbReference type="Proteomes" id="UP001551482"/>
    </source>
</evidence>
<sequence>MAPRPPGRGLTDGIRLFPYVGPPTLAEAARTQPPGTPARTRADLSAWLGARPPAEHDEPFTYTVGADGVLRLAPRRSEHVACAGGEPVGAAGEIAFVRAADGWMVDEADNLSTGYCPDPDCWTVLAAALDTIGVGRPDAFTRSVVFRRCPRCGERNVVRDGYFTCALCDADLPSEWNFA</sequence>
<comment type="caution">
    <text evidence="1">The sequence shown here is derived from an EMBL/GenBank/DDBJ whole genome shotgun (WGS) entry which is preliminary data.</text>
</comment>
<dbReference type="Proteomes" id="UP001551482">
    <property type="component" value="Unassembled WGS sequence"/>
</dbReference>
<gene>
    <name evidence="1" type="ORF">AB0C36_21170</name>
</gene>
<reference evidence="1 2" key="1">
    <citation type="submission" date="2024-06" db="EMBL/GenBank/DDBJ databases">
        <title>The Natural Products Discovery Center: Release of the First 8490 Sequenced Strains for Exploring Actinobacteria Biosynthetic Diversity.</title>
        <authorList>
            <person name="Kalkreuter E."/>
            <person name="Kautsar S.A."/>
            <person name="Yang D."/>
            <person name="Bader C.D."/>
            <person name="Teijaro C.N."/>
            <person name="Fluegel L."/>
            <person name="Davis C.M."/>
            <person name="Simpson J.R."/>
            <person name="Lauterbach L."/>
            <person name="Steele A.D."/>
            <person name="Gui C."/>
            <person name="Meng S."/>
            <person name="Li G."/>
            <person name="Viehrig K."/>
            <person name="Ye F."/>
            <person name="Su P."/>
            <person name="Kiefer A.F."/>
            <person name="Nichols A."/>
            <person name="Cepeda A.J."/>
            <person name="Yan W."/>
            <person name="Fan B."/>
            <person name="Jiang Y."/>
            <person name="Adhikari A."/>
            <person name="Zheng C.-J."/>
            <person name="Schuster L."/>
            <person name="Cowan T.M."/>
            <person name="Smanski M.J."/>
            <person name="Chevrette M.G."/>
            <person name="De Carvalho L.P.S."/>
            <person name="Shen B."/>
        </authorList>
    </citation>
    <scope>NUCLEOTIDE SEQUENCE [LARGE SCALE GENOMIC DNA]</scope>
    <source>
        <strain evidence="1 2">NPDC048946</strain>
    </source>
</reference>
<name>A0ABV3DJT4_9ACTN</name>